<name>A0ACB7S3M8_HYAAI</name>
<reference evidence="1" key="1">
    <citation type="submission" date="2020-05" db="EMBL/GenBank/DDBJ databases">
        <title>Large-scale comparative analyses of tick genomes elucidate their genetic diversity and vector capacities.</title>
        <authorList>
            <person name="Jia N."/>
            <person name="Wang J."/>
            <person name="Shi W."/>
            <person name="Du L."/>
            <person name="Sun Y."/>
            <person name="Zhan W."/>
            <person name="Jiang J."/>
            <person name="Wang Q."/>
            <person name="Zhang B."/>
            <person name="Ji P."/>
            <person name="Sakyi L.B."/>
            <person name="Cui X."/>
            <person name="Yuan T."/>
            <person name="Jiang B."/>
            <person name="Yang W."/>
            <person name="Lam T.T.-Y."/>
            <person name="Chang Q."/>
            <person name="Ding S."/>
            <person name="Wang X."/>
            <person name="Zhu J."/>
            <person name="Ruan X."/>
            <person name="Zhao L."/>
            <person name="Wei J."/>
            <person name="Que T."/>
            <person name="Du C."/>
            <person name="Cheng J."/>
            <person name="Dai P."/>
            <person name="Han X."/>
            <person name="Huang E."/>
            <person name="Gao Y."/>
            <person name="Liu J."/>
            <person name="Shao H."/>
            <person name="Ye R."/>
            <person name="Li L."/>
            <person name="Wei W."/>
            <person name="Wang X."/>
            <person name="Wang C."/>
            <person name="Yang T."/>
            <person name="Huo Q."/>
            <person name="Li W."/>
            <person name="Guo W."/>
            <person name="Chen H."/>
            <person name="Zhou L."/>
            <person name="Ni X."/>
            <person name="Tian J."/>
            <person name="Zhou Y."/>
            <person name="Sheng Y."/>
            <person name="Liu T."/>
            <person name="Pan Y."/>
            <person name="Xia L."/>
            <person name="Li J."/>
            <person name="Zhao F."/>
            <person name="Cao W."/>
        </authorList>
    </citation>
    <scope>NUCLEOTIDE SEQUENCE</scope>
    <source>
        <strain evidence="1">Hyas-2018</strain>
    </source>
</reference>
<sequence length="573" mass="64091">MACRGIGNDEISGGLGDQNKWFSPRAHEFKKITGRSLTVRPRRGGLANFSWVCGQNRPTQAESSHQVIRNNKRNMWMPISSRWAQFRKFMAFMVVRDVGWKAPEGKMAASAFQLCCYDPEAMAWTQIPTTEQGPQNSHKRCPGGYLAGWKLKRSHDARHGMQGQGIHEVETRPNSETHERARAISVLPLRDQSIIIVHTPDIEAADRIIGDLVVNTQNRQFLLQGYLRQDGANTCQGVIVVHSTDTTDTLQRVYWREGTIVEIRKFQTSNKARITFAGKEKPLWGRRSPRGCTRSPAAEHVRTLRTPRSASGGCAGPSRCVPRCFVCSGAHATNYRDSAAKFRTPKTAAQKGGKNRMAPKKKSRHPGLPRVHPRRNHPKPTSRHHYLEMLETGSRRRRAHRAPRKNERRRRVAGPRHGSLLLKTVIRACSTEQAEIAALKAQNQMLLRKIAALESKINQNPPSPSIPSTGVMNSELVTPNAATTIEAQFAAIENQISVMVPLCQNCEIISAMTPQEFANTSCTSRRPAGPYKDISGRSLKTSRRTTEAEDDDSCSLSGRDSTFESRHRESLHL</sequence>
<dbReference type="EMBL" id="CM023486">
    <property type="protein sequence ID" value="KAH6928339.1"/>
    <property type="molecule type" value="Genomic_DNA"/>
</dbReference>
<keyword evidence="2" id="KW-1185">Reference proteome</keyword>
<evidence type="ECO:0000313" key="1">
    <source>
        <dbReference type="EMBL" id="KAH6928339.1"/>
    </source>
</evidence>
<protein>
    <submittedName>
        <fullName evidence="1">Uncharacterized protein</fullName>
    </submittedName>
</protein>
<organism evidence="1 2">
    <name type="scientific">Hyalomma asiaticum</name>
    <name type="common">Tick</name>
    <dbReference type="NCBI Taxonomy" id="266040"/>
    <lineage>
        <taxon>Eukaryota</taxon>
        <taxon>Metazoa</taxon>
        <taxon>Ecdysozoa</taxon>
        <taxon>Arthropoda</taxon>
        <taxon>Chelicerata</taxon>
        <taxon>Arachnida</taxon>
        <taxon>Acari</taxon>
        <taxon>Parasitiformes</taxon>
        <taxon>Ixodida</taxon>
        <taxon>Ixodoidea</taxon>
        <taxon>Ixodidae</taxon>
        <taxon>Hyalomminae</taxon>
        <taxon>Hyalomma</taxon>
    </lineage>
</organism>
<evidence type="ECO:0000313" key="2">
    <source>
        <dbReference type="Proteomes" id="UP000821845"/>
    </source>
</evidence>
<accession>A0ACB7S3M8</accession>
<gene>
    <name evidence="1" type="ORF">HPB50_014581</name>
</gene>
<comment type="caution">
    <text evidence="1">The sequence shown here is derived from an EMBL/GenBank/DDBJ whole genome shotgun (WGS) entry which is preliminary data.</text>
</comment>
<dbReference type="Proteomes" id="UP000821845">
    <property type="component" value="Chromosome 6"/>
</dbReference>
<proteinExistence type="predicted"/>